<organism evidence="1">
    <name type="scientific">Arundo donax</name>
    <name type="common">Giant reed</name>
    <name type="synonym">Donax arundinaceus</name>
    <dbReference type="NCBI Taxonomy" id="35708"/>
    <lineage>
        <taxon>Eukaryota</taxon>
        <taxon>Viridiplantae</taxon>
        <taxon>Streptophyta</taxon>
        <taxon>Embryophyta</taxon>
        <taxon>Tracheophyta</taxon>
        <taxon>Spermatophyta</taxon>
        <taxon>Magnoliopsida</taxon>
        <taxon>Liliopsida</taxon>
        <taxon>Poales</taxon>
        <taxon>Poaceae</taxon>
        <taxon>PACMAD clade</taxon>
        <taxon>Arundinoideae</taxon>
        <taxon>Arundineae</taxon>
        <taxon>Arundo</taxon>
    </lineage>
</organism>
<reference evidence="1" key="2">
    <citation type="journal article" date="2015" name="Data Brief">
        <title>Shoot transcriptome of the giant reed, Arundo donax.</title>
        <authorList>
            <person name="Barrero R.A."/>
            <person name="Guerrero F.D."/>
            <person name="Moolhuijzen P."/>
            <person name="Goolsby J.A."/>
            <person name="Tidwell J."/>
            <person name="Bellgard S.E."/>
            <person name="Bellgard M.I."/>
        </authorList>
    </citation>
    <scope>NUCLEOTIDE SEQUENCE</scope>
    <source>
        <tissue evidence="1">Shoot tissue taken approximately 20 cm above the soil surface</tissue>
    </source>
</reference>
<name>A0A0A9C329_ARUDO</name>
<dbReference type="AlphaFoldDB" id="A0A0A9C329"/>
<sequence length="35" mass="4144">MGYEATYKSGWFWERSSFPAISPTEIKEEQFMTHA</sequence>
<reference evidence="1" key="1">
    <citation type="submission" date="2014-09" db="EMBL/GenBank/DDBJ databases">
        <authorList>
            <person name="Magalhaes I.L.F."/>
            <person name="Oliveira U."/>
            <person name="Santos F.R."/>
            <person name="Vidigal T.H.D.A."/>
            <person name="Brescovit A.D."/>
            <person name="Santos A.J."/>
        </authorList>
    </citation>
    <scope>NUCLEOTIDE SEQUENCE</scope>
    <source>
        <tissue evidence="1">Shoot tissue taken approximately 20 cm above the soil surface</tissue>
    </source>
</reference>
<evidence type="ECO:0000313" key="1">
    <source>
        <dbReference type="EMBL" id="JAD68873.1"/>
    </source>
</evidence>
<protein>
    <submittedName>
        <fullName evidence="1">Uncharacterized protein</fullName>
    </submittedName>
</protein>
<accession>A0A0A9C329</accession>
<proteinExistence type="predicted"/>
<dbReference type="EMBL" id="GBRH01229022">
    <property type="protein sequence ID" value="JAD68873.1"/>
    <property type="molecule type" value="Transcribed_RNA"/>
</dbReference>